<feature type="signal peptide" evidence="1">
    <location>
        <begin position="1"/>
        <end position="17"/>
    </location>
</feature>
<dbReference type="AlphaFoldDB" id="A0A0B2RTI4"/>
<sequence>MLMLLFHAEGFVRATLCGRIFILYCVESLTSLVEKMERRDNFHGIKEADHMKFILNMYETTSGQTLNLQKSEANLMLEGERSWNENLVQMLLLDENEANDVLRAPIYNCIHSDIRIWGHESNGDIVPTHVRLRENRVDCSSVCILCNSAASQQKKLSLSLLPLFSSLRKRYSLQGYGAFGGPEMINYRTAILCVVLLHQTITLAGQPLPLIFSSVMMMLLSLEAILTAWGSSRKDDSGAFAIARTGWETPCMNIIEGEAMGVLKALTWLTELSLTHVIVESDCKVVLDKINNFDTDVTEIGCHC</sequence>
<evidence type="ECO:0000256" key="1">
    <source>
        <dbReference type="SAM" id="SignalP"/>
    </source>
</evidence>
<evidence type="ECO:0000313" key="3">
    <source>
        <dbReference type="EMBL" id="KHN35574.1"/>
    </source>
</evidence>
<organism evidence="3">
    <name type="scientific">Glycine soja</name>
    <name type="common">Wild soybean</name>
    <dbReference type="NCBI Taxonomy" id="3848"/>
    <lineage>
        <taxon>Eukaryota</taxon>
        <taxon>Viridiplantae</taxon>
        <taxon>Streptophyta</taxon>
        <taxon>Embryophyta</taxon>
        <taxon>Tracheophyta</taxon>
        <taxon>Spermatophyta</taxon>
        <taxon>Magnoliopsida</taxon>
        <taxon>eudicotyledons</taxon>
        <taxon>Gunneridae</taxon>
        <taxon>Pentapetalae</taxon>
        <taxon>rosids</taxon>
        <taxon>fabids</taxon>
        <taxon>Fabales</taxon>
        <taxon>Fabaceae</taxon>
        <taxon>Papilionoideae</taxon>
        <taxon>50 kb inversion clade</taxon>
        <taxon>NPAAA clade</taxon>
        <taxon>indigoferoid/millettioid clade</taxon>
        <taxon>Phaseoleae</taxon>
        <taxon>Glycine</taxon>
        <taxon>Glycine subgen. Soja</taxon>
    </lineage>
</organism>
<protein>
    <recommendedName>
        <fullName evidence="2">RNase H type-1 domain-containing protein</fullName>
    </recommendedName>
</protein>
<dbReference type="EMBL" id="KN648189">
    <property type="protein sequence ID" value="KHN35574.1"/>
    <property type="molecule type" value="Genomic_DNA"/>
</dbReference>
<dbReference type="GO" id="GO:0003676">
    <property type="term" value="F:nucleic acid binding"/>
    <property type="evidence" value="ECO:0007669"/>
    <property type="project" value="InterPro"/>
</dbReference>
<evidence type="ECO:0000259" key="2">
    <source>
        <dbReference type="Pfam" id="PF13456"/>
    </source>
</evidence>
<keyword evidence="1" id="KW-0732">Signal</keyword>
<feature type="chain" id="PRO_5002094508" description="RNase H type-1 domain-containing protein" evidence="1">
    <location>
        <begin position="18"/>
        <end position="304"/>
    </location>
</feature>
<accession>A0A0B2RTI4</accession>
<dbReference type="Pfam" id="PF13456">
    <property type="entry name" value="RVT_3"/>
    <property type="match status" value="1"/>
</dbReference>
<name>A0A0B2RTI4_GLYSO</name>
<reference evidence="3" key="1">
    <citation type="submission" date="2014-07" db="EMBL/GenBank/DDBJ databases">
        <title>Identification of a novel salt tolerance gene in wild soybean by whole-genome sequencing.</title>
        <authorList>
            <person name="Lam H.-M."/>
            <person name="Qi X."/>
            <person name="Li M.-W."/>
            <person name="Liu X."/>
            <person name="Xie M."/>
            <person name="Ni M."/>
            <person name="Xu X."/>
        </authorList>
    </citation>
    <scope>NUCLEOTIDE SEQUENCE [LARGE SCALE GENOMIC DNA]</scope>
    <source>
        <tissue evidence="3">Root</tissue>
    </source>
</reference>
<dbReference type="InterPro" id="IPR002156">
    <property type="entry name" value="RNaseH_domain"/>
</dbReference>
<feature type="domain" description="RNase H type-1" evidence="2">
    <location>
        <begin position="236"/>
        <end position="292"/>
    </location>
</feature>
<gene>
    <name evidence="3" type="ORF">glysoja_044863</name>
</gene>
<proteinExistence type="predicted"/>
<dbReference type="GO" id="GO:0004523">
    <property type="term" value="F:RNA-DNA hybrid ribonuclease activity"/>
    <property type="evidence" value="ECO:0007669"/>
    <property type="project" value="InterPro"/>
</dbReference>
<dbReference type="Proteomes" id="UP000053555">
    <property type="component" value="Unassembled WGS sequence"/>
</dbReference>